<sequence>MAGSLNDWFKFNNHEFSPKSHTEFCKNYAVLLKNEIEGPEALNFANFGSMHDGQALQNLKQFGGKNRLRNDSHSPWSVVDDGLTRNSGIGGSMSRVGEGINESMGGMGGGSLARCSMVSNDGRGGGGLVVAGGRHPSREVKLCQLWRGYGRGIVKEDVKKNVQEEPRKKFNSLHHAHPLKLICMNIEKSTQSILTIDPKDDVHYHIDLDNDDIVVFLSSKVKVPNLLIPW</sequence>
<organism evidence="1 2">
    <name type="scientific">Tanacetum coccineum</name>
    <dbReference type="NCBI Taxonomy" id="301880"/>
    <lineage>
        <taxon>Eukaryota</taxon>
        <taxon>Viridiplantae</taxon>
        <taxon>Streptophyta</taxon>
        <taxon>Embryophyta</taxon>
        <taxon>Tracheophyta</taxon>
        <taxon>Spermatophyta</taxon>
        <taxon>Magnoliopsida</taxon>
        <taxon>eudicotyledons</taxon>
        <taxon>Gunneridae</taxon>
        <taxon>Pentapetalae</taxon>
        <taxon>asterids</taxon>
        <taxon>campanulids</taxon>
        <taxon>Asterales</taxon>
        <taxon>Asteraceae</taxon>
        <taxon>Asteroideae</taxon>
        <taxon>Anthemideae</taxon>
        <taxon>Anthemidinae</taxon>
        <taxon>Tanacetum</taxon>
    </lineage>
</organism>
<reference evidence="1" key="2">
    <citation type="submission" date="2022-01" db="EMBL/GenBank/DDBJ databases">
        <authorList>
            <person name="Yamashiro T."/>
            <person name="Shiraishi A."/>
            <person name="Satake H."/>
            <person name="Nakayama K."/>
        </authorList>
    </citation>
    <scope>NUCLEOTIDE SEQUENCE</scope>
</reference>
<evidence type="ECO:0000313" key="1">
    <source>
        <dbReference type="EMBL" id="GJT37443.1"/>
    </source>
</evidence>
<dbReference type="Proteomes" id="UP001151760">
    <property type="component" value="Unassembled WGS sequence"/>
</dbReference>
<comment type="caution">
    <text evidence="1">The sequence shown here is derived from an EMBL/GenBank/DDBJ whole genome shotgun (WGS) entry which is preliminary data.</text>
</comment>
<reference evidence="1" key="1">
    <citation type="journal article" date="2022" name="Int. J. Mol. Sci.">
        <title>Draft Genome of Tanacetum Coccineum: Genomic Comparison of Closely Related Tanacetum-Family Plants.</title>
        <authorList>
            <person name="Yamashiro T."/>
            <person name="Shiraishi A."/>
            <person name="Nakayama K."/>
            <person name="Satake H."/>
        </authorList>
    </citation>
    <scope>NUCLEOTIDE SEQUENCE</scope>
</reference>
<name>A0ABQ5DFW5_9ASTR</name>
<evidence type="ECO:0000313" key="2">
    <source>
        <dbReference type="Proteomes" id="UP001151760"/>
    </source>
</evidence>
<gene>
    <name evidence="1" type="ORF">Tco_0937308</name>
</gene>
<proteinExistence type="predicted"/>
<protein>
    <submittedName>
        <fullName evidence="1">Uncharacterized protein</fullName>
    </submittedName>
</protein>
<keyword evidence="2" id="KW-1185">Reference proteome</keyword>
<dbReference type="EMBL" id="BQNB010015223">
    <property type="protein sequence ID" value="GJT37443.1"/>
    <property type="molecule type" value="Genomic_DNA"/>
</dbReference>
<accession>A0ABQ5DFW5</accession>